<sequence length="112" mass="12211">MMEEHMDIELTEAARKRVGELVAQAGHSALRLAVRTAGCSGLEYVMDLVNSAEEGDLVRHYDGFDLYVDADSYARALTGLRLDFQQDLLSSGFVYSNPNQKGACGCGQSFSV</sequence>
<reference evidence="3 4" key="1">
    <citation type="journal article" date="2019" name="Appl. Environ. Microbiol.">
        <title>Environmental Evidence and Genomic Insight of Iron-oxidizing Bacteria Preference Towards More Corrosion Resistant Stainless Steel at Higher Salinities.</title>
        <authorList>
            <person name="Garrison C.E."/>
            <person name="Price K.A."/>
            <person name="Field E.K."/>
        </authorList>
    </citation>
    <scope>NUCLEOTIDE SEQUENCE [LARGE SCALE GENOMIC DNA]</scope>
    <source>
        <strain evidence="3 4">P3</strain>
    </source>
</reference>
<gene>
    <name evidence="3" type="ORF">FEF65_03860</name>
</gene>
<dbReference type="EMBL" id="VBRY01000003">
    <property type="protein sequence ID" value="TLS68141.1"/>
    <property type="molecule type" value="Genomic_DNA"/>
</dbReference>
<proteinExistence type="inferred from homology"/>
<dbReference type="PANTHER" id="PTHR10072">
    <property type="entry name" value="IRON-SULFUR CLUSTER ASSEMBLY PROTEIN"/>
    <property type="match status" value="1"/>
</dbReference>
<keyword evidence="4" id="KW-1185">Reference proteome</keyword>
<evidence type="ECO:0000313" key="3">
    <source>
        <dbReference type="EMBL" id="TLS68141.1"/>
    </source>
</evidence>
<dbReference type="InterPro" id="IPR017870">
    <property type="entry name" value="FeS_cluster_insertion_CS"/>
</dbReference>
<name>A0A5R9GPB0_9PROT</name>
<comment type="caution">
    <text evidence="3">The sequence shown here is derived from an EMBL/GenBank/DDBJ whole genome shotgun (WGS) entry which is preliminary data.</text>
</comment>
<feature type="domain" description="Core" evidence="2">
    <location>
        <begin position="6"/>
        <end position="107"/>
    </location>
</feature>
<dbReference type="InterPro" id="IPR000361">
    <property type="entry name" value="ATAP_core_dom"/>
</dbReference>
<dbReference type="PANTHER" id="PTHR10072:SF41">
    <property type="entry name" value="IRON-SULFUR CLUSTER ASSEMBLY 1 HOMOLOG, MITOCHONDRIAL"/>
    <property type="match status" value="1"/>
</dbReference>
<organism evidence="3 4">
    <name type="scientific">Mariprofundus erugo</name>
    <dbReference type="NCBI Taxonomy" id="2528639"/>
    <lineage>
        <taxon>Bacteria</taxon>
        <taxon>Pseudomonadati</taxon>
        <taxon>Pseudomonadota</taxon>
        <taxon>Candidatius Mariprofundia</taxon>
        <taxon>Mariprofundales</taxon>
        <taxon>Mariprofundaceae</taxon>
        <taxon>Mariprofundus</taxon>
    </lineage>
</organism>
<evidence type="ECO:0000313" key="4">
    <source>
        <dbReference type="Proteomes" id="UP000306585"/>
    </source>
</evidence>
<dbReference type="PROSITE" id="PS01152">
    <property type="entry name" value="HESB"/>
    <property type="match status" value="1"/>
</dbReference>
<dbReference type="SUPFAM" id="SSF89360">
    <property type="entry name" value="HesB-like domain"/>
    <property type="match status" value="1"/>
</dbReference>
<dbReference type="InterPro" id="IPR050322">
    <property type="entry name" value="Fe-S_cluster_asmbl/transfer"/>
</dbReference>
<evidence type="ECO:0000256" key="1">
    <source>
        <dbReference type="ARBA" id="ARBA00006718"/>
    </source>
</evidence>
<dbReference type="GO" id="GO:0016226">
    <property type="term" value="P:iron-sulfur cluster assembly"/>
    <property type="evidence" value="ECO:0007669"/>
    <property type="project" value="InterPro"/>
</dbReference>
<dbReference type="AlphaFoldDB" id="A0A5R9GPB0"/>
<dbReference type="Pfam" id="PF01521">
    <property type="entry name" value="Fe-S_biosyn"/>
    <property type="match status" value="1"/>
</dbReference>
<dbReference type="InterPro" id="IPR035903">
    <property type="entry name" value="HesB-like_dom_sf"/>
</dbReference>
<dbReference type="GO" id="GO:0051537">
    <property type="term" value="F:2 iron, 2 sulfur cluster binding"/>
    <property type="evidence" value="ECO:0007669"/>
    <property type="project" value="TreeGrafter"/>
</dbReference>
<protein>
    <submittedName>
        <fullName evidence="3">Iron-sulfur cluster assembly accessory protein</fullName>
    </submittedName>
</protein>
<comment type="similarity">
    <text evidence="1">Belongs to the HesB/IscA family.</text>
</comment>
<dbReference type="Gene3D" id="2.60.300.12">
    <property type="entry name" value="HesB-like domain"/>
    <property type="match status" value="1"/>
</dbReference>
<accession>A0A5R9GPB0</accession>
<evidence type="ECO:0000259" key="2">
    <source>
        <dbReference type="Pfam" id="PF01521"/>
    </source>
</evidence>
<dbReference type="InterPro" id="IPR016092">
    <property type="entry name" value="ATAP"/>
</dbReference>
<dbReference type="GO" id="GO:0005737">
    <property type="term" value="C:cytoplasm"/>
    <property type="evidence" value="ECO:0007669"/>
    <property type="project" value="TreeGrafter"/>
</dbReference>
<dbReference type="Proteomes" id="UP000306585">
    <property type="component" value="Unassembled WGS sequence"/>
</dbReference>
<dbReference type="NCBIfam" id="TIGR00049">
    <property type="entry name" value="iron-sulfur cluster assembly accessory protein"/>
    <property type="match status" value="1"/>
</dbReference>